<dbReference type="Gene3D" id="1.10.150.630">
    <property type="match status" value="1"/>
</dbReference>
<evidence type="ECO:0000313" key="4">
    <source>
        <dbReference type="EMBL" id="KFC79823.1"/>
    </source>
</evidence>
<proteinExistence type="predicted"/>
<feature type="compositionally biased region" description="Basic and acidic residues" evidence="1">
    <location>
        <begin position="64"/>
        <end position="74"/>
    </location>
</feature>
<dbReference type="InterPro" id="IPR013351">
    <property type="entry name" value="T3SS_TyeA-rel"/>
</dbReference>
<reference evidence="4 5" key="1">
    <citation type="submission" date="2014-05" db="EMBL/GenBank/DDBJ databases">
        <title>ATOL: Assembling a taxonomically balanced genome-scale reconstruction of the evolutionary history of the Enterobacteriaceae.</title>
        <authorList>
            <person name="Plunkett G.III."/>
            <person name="Neeno-Eckwall E.C."/>
            <person name="Glasner J.D."/>
            <person name="Perna N.T."/>
        </authorList>
    </citation>
    <scope>NUCLEOTIDE SEQUENCE [LARGE SCALE GENOMIC DNA]</scope>
    <source>
        <strain evidence="4 5">ATCC 33852</strain>
    </source>
</reference>
<sequence length="389" mass="42371">MRIHPPLPKVHHQIQPTADELNDIDGGDSDDSSKSVTTPRKVKSPAVEFAEAMEKGGTQLAESIESRSKIDEQRAANNRPAGRLRVAIDKIERLTELYQLLDNQPSATQSKQQGAIDALTSRSGGATPEEYVSAADGDPAVADTLLRMSLEKAQKSQDSAAIESIQQALASLGSKFGEQIAAGVNTAAAISLFTTQPEQKQAMRQIYYNSVIGQQSSGSIFDALLDKFGKEGFMPALRTLQRALADDIAALAPSMTPVALRKVLSGLNDTRSITHTMSAVDTLLQRMNSKYPHISLDGSQLTRRLLNLTQNGFYARDLTNLGQEVAGPQPQHQSVFFNQLLPLLQQLPATLWRDDKNRGSALTMLRSLIGEYVTWEQKMARQTKTSTGG</sequence>
<dbReference type="NCBIfam" id="TIGR02511">
    <property type="entry name" value="type_III_tyeA"/>
    <property type="match status" value="1"/>
</dbReference>
<evidence type="ECO:0000259" key="3">
    <source>
        <dbReference type="Pfam" id="PF09059"/>
    </source>
</evidence>
<dbReference type="GO" id="GO:0050709">
    <property type="term" value="P:negative regulation of protein secretion"/>
    <property type="evidence" value="ECO:0007669"/>
    <property type="project" value="InterPro"/>
</dbReference>
<dbReference type="InterPro" id="IPR015144">
    <property type="entry name" value="T3SS_TyeA"/>
</dbReference>
<dbReference type="InterPro" id="IPR013401">
    <property type="entry name" value="T3SS_LcrE"/>
</dbReference>
<dbReference type="RefSeq" id="WP_051899507.1">
    <property type="nucleotide sequence ID" value="NZ_JMPJ01000063.1"/>
</dbReference>
<gene>
    <name evidence="4" type="ORF">GEAM_2606</name>
</gene>
<dbReference type="SUPFAM" id="SSF140591">
    <property type="entry name" value="Type III secretion system domain"/>
    <property type="match status" value="2"/>
</dbReference>
<protein>
    <submittedName>
        <fullName evidence="4">Uncharacterized protein</fullName>
    </submittedName>
</protein>
<dbReference type="AlphaFoldDB" id="A0A085G7X8"/>
<dbReference type="Pfam" id="PF07201">
    <property type="entry name" value="HrpJ"/>
    <property type="match status" value="1"/>
</dbReference>
<dbReference type="Gene3D" id="1.20.1280.80">
    <property type="match status" value="1"/>
</dbReference>
<accession>A0A085G7X8</accession>
<dbReference type="GO" id="GO:0019867">
    <property type="term" value="C:outer membrane"/>
    <property type="evidence" value="ECO:0007669"/>
    <property type="project" value="InterPro"/>
</dbReference>
<evidence type="ECO:0000256" key="1">
    <source>
        <dbReference type="SAM" id="MobiDB-lite"/>
    </source>
</evidence>
<dbReference type="GO" id="GO:0030254">
    <property type="term" value="P:protein secretion by the type III secretion system"/>
    <property type="evidence" value="ECO:0007669"/>
    <property type="project" value="InterPro"/>
</dbReference>
<dbReference type="EMBL" id="JMPJ01000063">
    <property type="protein sequence ID" value="KFC79823.1"/>
    <property type="molecule type" value="Genomic_DNA"/>
</dbReference>
<name>A0A085G7X8_EWIA3</name>
<keyword evidence="5" id="KW-1185">Reference proteome</keyword>
<organism evidence="4 5">
    <name type="scientific">Ewingella americana (strain ATCC 33852 / DSM 4580 / CCUG 14506 / JCM 5911 / LMG 7869 / NCTC 12157 / CDC 1468-78)</name>
    <dbReference type="NCBI Taxonomy" id="910964"/>
    <lineage>
        <taxon>Bacteria</taxon>
        <taxon>Pseudomonadati</taxon>
        <taxon>Pseudomonadota</taxon>
        <taxon>Gammaproteobacteria</taxon>
        <taxon>Enterobacterales</taxon>
        <taxon>Yersiniaceae</taxon>
        <taxon>Ewingella</taxon>
    </lineage>
</organism>
<dbReference type="InterPro" id="IPR010812">
    <property type="entry name" value="HrpJ-like"/>
</dbReference>
<dbReference type="GeneID" id="78382825"/>
<dbReference type="STRING" id="910964.GEAM_2606"/>
<dbReference type="NCBIfam" id="TIGR02568">
    <property type="entry name" value="LcrE"/>
    <property type="match status" value="1"/>
</dbReference>
<feature type="region of interest" description="Disordered" evidence="1">
    <location>
        <begin position="105"/>
        <end position="132"/>
    </location>
</feature>
<dbReference type="Proteomes" id="UP000028640">
    <property type="component" value="Unassembled WGS sequence"/>
</dbReference>
<dbReference type="Pfam" id="PF09059">
    <property type="entry name" value="TyeA"/>
    <property type="match status" value="1"/>
</dbReference>
<dbReference type="GO" id="GO:0009986">
    <property type="term" value="C:cell surface"/>
    <property type="evidence" value="ECO:0007669"/>
    <property type="project" value="InterPro"/>
</dbReference>
<evidence type="ECO:0000259" key="2">
    <source>
        <dbReference type="Pfam" id="PF07201"/>
    </source>
</evidence>
<feature type="region of interest" description="Disordered" evidence="1">
    <location>
        <begin position="1"/>
        <end position="79"/>
    </location>
</feature>
<dbReference type="OrthoDB" id="5863785at2"/>
<feature type="compositionally biased region" description="Acidic residues" evidence="1">
    <location>
        <begin position="20"/>
        <end position="30"/>
    </location>
</feature>
<dbReference type="eggNOG" id="ENOG502Z8G8">
    <property type="taxonomic scope" value="Bacteria"/>
</dbReference>
<feature type="domain" description="Type III secretion system effector delivery regulator TyeA" evidence="3">
    <location>
        <begin position="300"/>
        <end position="376"/>
    </location>
</feature>
<evidence type="ECO:0000313" key="5">
    <source>
        <dbReference type="Proteomes" id="UP000028640"/>
    </source>
</evidence>
<feature type="domain" description="Hypersensitivity response secretion-like HrpJ" evidence="2">
    <location>
        <begin position="61"/>
        <end position="228"/>
    </location>
</feature>
<dbReference type="InterPro" id="IPR038347">
    <property type="entry name" value="TyeA_sf"/>
</dbReference>
<comment type="caution">
    <text evidence="4">The sequence shown here is derived from an EMBL/GenBank/DDBJ whole genome shotgun (WGS) entry which is preliminary data.</text>
</comment>